<sequence length="114" mass="13407">MSSFTKVSEDIKTPTFGRCFYGGGSLTRLEPETKGLVKKRMTVEEYLEHQPEEETADSKQISSILDSEVEVWHRVHWRLSEELFLFWYIWLKDNTKMVEGFVEEVKSALNTRQT</sequence>
<name>A0A0G1RR78_9BACT</name>
<comment type="caution">
    <text evidence="1">The sequence shown here is derived from an EMBL/GenBank/DDBJ whole genome shotgun (WGS) entry which is preliminary data.</text>
</comment>
<dbReference type="EMBL" id="LCMG01000016">
    <property type="protein sequence ID" value="KKU32473.1"/>
    <property type="molecule type" value="Genomic_DNA"/>
</dbReference>
<protein>
    <submittedName>
        <fullName evidence="1">Uncharacterized protein</fullName>
    </submittedName>
</protein>
<dbReference type="Proteomes" id="UP000034705">
    <property type="component" value="Unassembled WGS sequence"/>
</dbReference>
<proteinExistence type="predicted"/>
<evidence type="ECO:0000313" key="2">
    <source>
        <dbReference type="Proteomes" id="UP000034705"/>
    </source>
</evidence>
<reference evidence="1 2" key="1">
    <citation type="journal article" date="2015" name="Nature">
        <title>rRNA introns, odd ribosomes, and small enigmatic genomes across a large radiation of phyla.</title>
        <authorList>
            <person name="Brown C.T."/>
            <person name="Hug L.A."/>
            <person name="Thomas B.C."/>
            <person name="Sharon I."/>
            <person name="Castelle C.J."/>
            <person name="Singh A."/>
            <person name="Wilkins M.J."/>
            <person name="Williams K.H."/>
            <person name="Banfield J.F."/>
        </authorList>
    </citation>
    <scope>NUCLEOTIDE SEQUENCE [LARGE SCALE GENOMIC DNA]</scope>
</reference>
<evidence type="ECO:0000313" key="1">
    <source>
        <dbReference type="EMBL" id="KKU32473.1"/>
    </source>
</evidence>
<accession>A0A0G1RR78</accession>
<organism evidence="1 2">
    <name type="scientific">Candidatus Uhrbacteria bacterium GW2011_GWF2_46_218</name>
    <dbReference type="NCBI Taxonomy" id="1619001"/>
    <lineage>
        <taxon>Bacteria</taxon>
        <taxon>Candidatus Uhriibacteriota</taxon>
    </lineage>
</organism>
<dbReference type="AlphaFoldDB" id="A0A0G1RR78"/>
<gene>
    <name evidence="1" type="ORF">UX45_C0016G0009</name>
</gene>